<keyword evidence="1" id="KW-1133">Transmembrane helix</keyword>
<organism evidence="7 8">
    <name type="scientific">Vombatus ursinus</name>
    <name type="common">Common wombat</name>
    <dbReference type="NCBI Taxonomy" id="29139"/>
    <lineage>
        <taxon>Eukaryota</taxon>
        <taxon>Metazoa</taxon>
        <taxon>Chordata</taxon>
        <taxon>Craniata</taxon>
        <taxon>Vertebrata</taxon>
        <taxon>Euteleostomi</taxon>
        <taxon>Mammalia</taxon>
        <taxon>Metatheria</taxon>
        <taxon>Diprotodontia</taxon>
        <taxon>Vombatidae</taxon>
        <taxon>Vombatus</taxon>
    </lineage>
</organism>
<keyword evidence="1" id="KW-0812">Transmembrane</keyword>
<evidence type="ECO:0000256" key="1">
    <source>
        <dbReference type="SAM" id="Phobius"/>
    </source>
</evidence>
<dbReference type="AlphaFoldDB" id="A0A4X2LSQ2"/>
<dbReference type="PANTHER" id="PTHR14327">
    <property type="entry name" value="CATION CHANNEL SPERM-ASSOCIATED PROTEIN SUBUNIT GAMMA"/>
    <property type="match status" value="1"/>
</dbReference>
<dbReference type="InterPro" id="IPR053872">
    <property type="entry name" value="CATSPERG_N"/>
</dbReference>
<dbReference type="InterPro" id="IPR053874">
    <property type="entry name" value="CATSPERG_Ig-like"/>
</dbReference>
<keyword evidence="1" id="KW-0472">Membrane</keyword>
<name>A0A4X2LSQ2_VOMUR</name>
<dbReference type="PANTHER" id="PTHR14327:SF1">
    <property type="entry name" value="CATION CHANNEL SPERM-ASSOCIATED AUXILIARY SUBUNIT GAMMA"/>
    <property type="match status" value="1"/>
</dbReference>
<sequence length="1078" mass="123441">ASGLLTIMVSVLLLQLLLLLPLPGQPQLEDLCQWQVVLNQYQTLGEGSERFFNQEPISAIDTFFNKLENSPIDQKEMYWGFPYFLKINFTCPGENSEAFVRGGHLKGLIPIVLVKFQDRVNFQEGRSERLEIQMEGAPFQTHSEESCGKENICVLSWYTPMPMKNGSVVMEVEISSNSHGELIGNARYMININGFLIEDKDKLIFTLGSECLFPSSPIVHFINAPSRPVWATVDQAPVLILGGIPEEKMILISDSSFRDISLVELNIDSCWLGSLRCPQEHFTATIYDTISTESVLFIRQNQLVYYFTERPSLSPGNWIQVLHKRCIKKLCPVELPGNGSEHVLALAGGNEEGFFYLGTITGSLPQLPFSEKRFPCSLHWVIYDTHDNIFFLLVELGKEGHTTFNIVEYVLVSNDYHHDSVQLLYKIPRFIPLAGETASFVMLLGMEEYTDSLLVPKGLHYNPFSNLLYIWGNVILQSYDNKNYIYLDDFPKDSSVKYMASSYKGEAIFVTENEEIWFIVEGSFKVHRLYPSDGWQTLFTLSQMQASSLYSTNETSVSIFYDRMGPQQLVYLVNKKGEGKLVKRPLPVNQILVYQVPIQSPSLPVLPRPLETLSYNNPCPFELMQLKDLPNPQRYTRVERYRAMPPFVSSDAGFHTKVSLAIYQGLVYHLLWLHAKYNKAYADPVHDPTWRWWKDKKKDKDFFFYKASNFESMYGVHIEMDDYSKLYKLKANNRLPGIIYLDKGAIYTAGPPLPPSSPLADTVRNKKRHLRLAVIMADPMCVSATVKEQALVNRNAMLFQVSIKDKSQCFNQSISGRNLRKTALHIKVGDRGEQREGITPLSSGWEGTDMIQISIGCPPGKRLAFDFTMTVDQNKKINKRYFDCVHKEDEMPCFLFSDRERGAPFLCLCCSYVLKVIGGGASKYNIVDYSEADIYRYNSPKDELGWRWKGALSLPSPPELHNPPRWLCLKNSPCYDIVPHSFYSPDFFFKIMVSNRDVDTSSYCDYQLTFLLHVHGLPLSPRRALFFLWVSLSFSCIVFFYLFSCFLWPHLKSCWILIKMKFTDLITEGEALVSWLGH</sequence>
<feature type="domain" description="CATSPERG C-terminal" evidence="5">
    <location>
        <begin position="881"/>
        <end position="1061"/>
    </location>
</feature>
<keyword evidence="8" id="KW-1185">Reference proteome</keyword>
<dbReference type="STRING" id="29139.ENSVURP00010027103"/>
<evidence type="ECO:0000313" key="8">
    <source>
        <dbReference type="Proteomes" id="UP000314987"/>
    </source>
</evidence>
<evidence type="ECO:0000259" key="5">
    <source>
        <dbReference type="Pfam" id="PF22846"/>
    </source>
</evidence>
<dbReference type="Ensembl" id="ENSVURT00010030872.1">
    <property type="protein sequence ID" value="ENSVURP00010027103.1"/>
    <property type="gene ID" value="ENSVURG00010020759.1"/>
</dbReference>
<evidence type="ECO:0000256" key="2">
    <source>
        <dbReference type="SAM" id="SignalP"/>
    </source>
</evidence>
<protein>
    <recommendedName>
        <fullName evidence="9">Cation channel sperm associated auxiliary subunit gamma</fullName>
    </recommendedName>
</protein>
<dbReference type="Pfam" id="PF15064">
    <property type="entry name" value="CATSPERG_beta-prop"/>
    <property type="match status" value="1"/>
</dbReference>
<keyword evidence="2" id="KW-0732">Signal</keyword>
<feature type="signal peptide" evidence="2">
    <location>
        <begin position="1"/>
        <end position="26"/>
    </location>
</feature>
<dbReference type="InterPro" id="IPR053871">
    <property type="entry name" value="CATSPERG_beta-prop"/>
</dbReference>
<evidence type="ECO:0000259" key="3">
    <source>
        <dbReference type="Pfam" id="PF15064"/>
    </source>
</evidence>
<accession>A0A4X2LSQ2</accession>
<evidence type="ECO:0000259" key="4">
    <source>
        <dbReference type="Pfam" id="PF22840"/>
    </source>
</evidence>
<feature type="domain" description="CATSPERG beta-propeller" evidence="3">
    <location>
        <begin position="200"/>
        <end position="630"/>
    </location>
</feature>
<feature type="transmembrane region" description="Helical" evidence="1">
    <location>
        <begin position="1026"/>
        <end position="1051"/>
    </location>
</feature>
<feature type="chain" id="PRO_5021200865" description="Cation channel sperm associated auxiliary subunit gamma" evidence="2">
    <location>
        <begin position="27"/>
        <end position="1078"/>
    </location>
</feature>
<reference evidence="7" key="2">
    <citation type="submission" date="2025-08" db="UniProtKB">
        <authorList>
            <consortium name="Ensembl"/>
        </authorList>
    </citation>
    <scope>IDENTIFICATION</scope>
</reference>
<dbReference type="Pfam" id="PF22840">
    <property type="entry name" value="CATSPERG_NTD"/>
    <property type="match status" value="1"/>
</dbReference>
<evidence type="ECO:0000313" key="7">
    <source>
        <dbReference type="Ensembl" id="ENSVURP00010027103.1"/>
    </source>
</evidence>
<dbReference type="InterPro" id="IPR028246">
    <property type="entry name" value="CATSPERG"/>
</dbReference>
<dbReference type="GeneTree" id="ENSGT00390000014139"/>
<evidence type="ECO:0000259" key="6">
    <source>
        <dbReference type="Pfam" id="PF22851"/>
    </source>
</evidence>
<dbReference type="OMA" id="WRWWKNR"/>
<gene>
    <name evidence="7" type="primary">LOC114038261</name>
</gene>
<feature type="domain" description="CATSPERG N-terminal" evidence="4">
    <location>
        <begin position="32"/>
        <end position="191"/>
    </location>
</feature>
<dbReference type="GO" id="GO:0036128">
    <property type="term" value="C:CatSper complex"/>
    <property type="evidence" value="ECO:0007669"/>
    <property type="project" value="InterPro"/>
</dbReference>
<dbReference type="Pfam" id="PF22846">
    <property type="entry name" value="CATSPERG_C"/>
    <property type="match status" value="1"/>
</dbReference>
<feature type="domain" description="CATSPERG Ig-like" evidence="6">
    <location>
        <begin position="734"/>
        <end position="831"/>
    </location>
</feature>
<dbReference type="InterPro" id="IPR053873">
    <property type="entry name" value="CATSPERG_C"/>
</dbReference>
<proteinExistence type="predicted"/>
<reference evidence="8" key="1">
    <citation type="submission" date="2018-12" db="EMBL/GenBank/DDBJ databases">
        <authorList>
            <person name="Yazar S."/>
        </authorList>
    </citation>
    <scope>NUCLEOTIDE SEQUENCE [LARGE SCALE GENOMIC DNA]</scope>
</reference>
<reference evidence="7" key="3">
    <citation type="submission" date="2025-09" db="UniProtKB">
        <authorList>
            <consortium name="Ensembl"/>
        </authorList>
    </citation>
    <scope>IDENTIFICATION</scope>
</reference>
<dbReference type="GO" id="GO:0097228">
    <property type="term" value="C:sperm principal piece"/>
    <property type="evidence" value="ECO:0007669"/>
    <property type="project" value="InterPro"/>
</dbReference>
<dbReference type="Proteomes" id="UP000314987">
    <property type="component" value="Unassembled WGS sequence"/>
</dbReference>
<evidence type="ECO:0008006" key="9">
    <source>
        <dbReference type="Google" id="ProtNLM"/>
    </source>
</evidence>
<dbReference type="Pfam" id="PF22851">
    <property type="entry name" value="CATSPERG_Ig-like"/>
    <property type="match status" value="1"/>
</dbReference>